<dbReference type="EMBL" id="JAVRBK010000003">
    <property type="protein sequence ID" value="KAK5647014.1"/>
    <property type="molecule type" value="Genomic_DNA"/>
</dbReference>
<evidence type="ECO:0000259" key="11">
    <source>
        <dbReference type="Pfam" id="PF05649"/>
    </source>
</evidence>
<reference evidence="12 13" key="1">
    <citation type="journal article" date="2024" name="Insects">
        <title>An Improved Chromosome-Level Genome Assembly of the Firefly Pyrocoelia pectoralis.</title>
        <authorList>
            <person name="Fu X."/>
            <person name="Meyer-Rochow V.B."/>
            <person name="Ballantyne L."/>
            <person name="Zhu X."/>
        </authorList>
    </citation>
    <scope>NUCLEOTIDE SEQUENCE [LARGE SCALE GENOMIC DNA]</scope>
    <source>
        <strain evidence="12">XCY_ONT2</strain>
    </source>
</reference>
<dbReference type="InterPro" id="IPR000718">
    <property type="entry name" value="Peptidase_M13"/>
</dbReference>
<dbReference type="InterPro" id="IPR008753">
    <property type="entry name" value="Peptidase_M13_N"/>
</dbReference>
<evidence type="ECO:0008006" key="14">
    <source>
        <dbReference type="Google" id="ProtNLM"/>
    </source>
</evidence>
<dbReference type="InterPro" id="IPR042089">
    <property type="entry name" value="Peptidase_M13_dom_2"/>
</dbReference>
<keyword evidence="5" id="KW-0479">Metal-binding</keyword>
<evidence type="ECO:0000256" key="6">
    <source>
        <dbReference type="ARBA" id="ARBA00022801"/>
    </source>
</evidence>
<dbReference type="GO" id="GO:0046872">
    <property type="term" value="F:metal ion binding"/>
    <property type="evidence" value="ECO:0007669"/>
    <property type="project" value="UniProtKB-KW"/>
</dbReference>
<sequence length="738" mass="84270">MAHDANDTARRNRNSSWWKRRTRLERNGIILLIVALILIIGLIIALAVVSHQKSKSEEVCNTPGCVKAAAKITSNINPNVDPCTDFYEFACGNFIRDAIIPDDKMEISPFTEAGDTLEQQLRSLYSAPIAMDDIQPFVLLKTFYQSCINISAIEVNGLIPVRDLVQKLGGFPVIENMNWNENAFDWQQSVYKLRRSGLNYNKFIKLDILPDMKNSSRLLLYIDQPELDISKDNLIGMEDEVVEAYSELLIDLAVLWGADKSFAKYEVKNLIELLQKVANVSQSDEERRDRASLYNPMTVNELQQKYPTIYWLEYLNNILILPESQVTSKTEVSVHSPHYIGAIDDILRHTSKRVLANYIIFDVIRSFELFVPDDIRNREQQYAAVITGAQARGPRWSECVSKTTLSFDLASSSMYIRKHFDPESKKSAEIMVDDIKNEFIEILKQTDWMDSKTKQTAIEKAKAIKPHIAYADELLDDKKLSGHYASLTLVPGSSIDHIRNITIFDRNLEIEFLSKKFDPGDWRTRYGATEINAAYAGYENSIQIPAAILQNVFYSKDRLQALNYGGIGYFIGHEITHGFDDQGRKLNIQGNLEDWWAKDTNDAFLNKARCVIEQYSNYTDPEVNIPINGDLTQGENIADNGGIKEAYLAYNAWIKRNGPEQKLPGLNYTPKQLFWISVANCWCTKERKEYLALAIPTDEHSPARFRIIGPLSNFEDFSRDFNCPLGSKMNPQHKCKVW</sequence>
<keyword evidence="7" id="KW-0862">Zinc</keyword>
<dbReference type="PRINTS" id="PR00786">
    <property type="entry name" value="NEPRILYSIN"/>
</dbReference>
<comment type="subcellular location">
    <subcellularLocation>
        <location evidence="2">Cell membrane</location>
        <topology evidence="2">Single-pass type II membrane protein</topology>
    </subcellularLocation>
</comment>
<keyword evidence="9" id="KW-1133">Transmembrane helix</keyword>
<feature type="domain" description="Peptidase M13 C-terminal" evidence="10">
    <location>
        <begin position="532"/>
        <end position="737"/>
    </location>
</feature>
<evidence type="ECO:0000256" key="7">
    <source>
        <dbReference type="ARBA" id="ARBA00022833"/>
    </source>
</evidence>
<dbReference type="Pfam" id="PF05649">
    <property type="entry name" value="Peptidase_M13_N"/>
    <property type="match status" value="1"/>
</dbReference>
<evidence type="ECO:0000256" key="5">
    <source>
        <dbReference type="ARBA" id="ARBA00022723"/>
    </source>
</evidence>
<feature type="domain" description="Peptidase M13 N-terminal" evidence="11">
    <location>
        <begin position="82"/>
        <end position="470"/>
    </location>
</feature>
<organism evidence="12 13">
    <name type="scientific">Pyrocoelia pectoralis</name>
    <dbReference type="NCBI Taxonomy" id="417401"/>
    <lineage>
        <taxon>Eukaryota</taxon>
        <taxon>Metazoa</taxon>
        <taxon>Ecdysozoa</taxon>
        <taxon>Arthropoda</taxon>
        <taxon>Hexapoda</taxon>
        <taxon>Insecta</taxon>
        <taxon>Pterygota</taxon>
        <taxon>Neoptera</taxon>
        <taxon>Endopterygota</taxon>
        <taxon>Coleoptera</taxon>
        <taxon>Polyphaga</taxon>
        <taxon>Elateriformia</taxon>
        <taxon>Elateroidea</taxon>
        <taxon>Lampyridae</taxon>
        <taxon>Lampyrinae</taxon>
        <taxon>Pyrocoelia</taxon>
    </lineage>
</organism>
<evidence type="ECO:0000256" key="3">
    <source>
        <dbReference type="ARBA" id="ARBA00007357"/>
    </source>
</evidence>
<keyword evidence="13" id="KW-1185">Reference proteome</keyword>
<dbReference type="Gene3D" id="1.10.1380.10">
    <property type="entry name" value="Neutral endopeptidase , domain2"/>
    <property type="match status" value="1"/>
</dbReference>
<dbReference type="InterPro" id="IPR024079">
    <property type="entry name" value="MetalloPept_cat_dom_sf"/>
</dbReference>
<name>A0AAN7VNI4_9COLE</name>
<dbReference type="PANTHER" id="PTHR11733">
    <property type="entry name" value="ZINC METALLOPROTEASE FAMILY M13 NEPRILYSIN-RELATED"/>
    <property type="match status" value="1"/>
</dbReference>
<keyword evidence="9" id="KW-0472">Membrane</keyword>
<gene>
    <name evidence="12" type="ORF">RI129_005478</name>
</gene>
<evidence type="ECO:0000313" key="12">
    <source>
        <dbReference type="EMBL" id="KAK5647014.1"/>
    </source>
</evidence>
<evidence type="ECO:0000256" key="9">
    <source>
        <dbReference type="SAM" id="Phobius"/>
    </source>
</evidence>
<keyword evidence="8" id="KW-0482">Metalloprotease</keyword>
<dbReference type="GO" id="GO:0004222">
    <property type="term" value="F:metalloendopeptidase activity"/>
    <property type="evidence" value="ECO:0007669"/>
    <property type="project" value="InterPro"/>
</dbReference>
<dbReference type="PANTHER" id="PTHR11733:SF224">
    <property type="entry name" value="NEPRILYSIN-2"/>
    <property type="match status" value="1"/>
</dbReference>
<evidence type="ECO:0000256" key="1">
    <source>
        <dbReference type="ARBA" id="ARBA00001947"/>
    </source>
</evidence>
<evidence type="ECO:0000256" key="4">
    <source>
        <dbReference type="ARBA" id="ARBA00022670"/>
    </source>
</evidence>
<dbReference type="GO" id="GO:0016485">
    <property type="term" value="P:protein processing"/>
    <property type="evidence" value="ECO:0007669"/>
    <property type="project" value="TreeGrafter"/>
</dbReference>
<evidence type="ECO:0000259" key="10">
    <source>
        <dbReference type="Pfam" id="PF01431"/>
    </source>
</evidence>
<keyword evidence="9" id="KW-0812">Transmembrane</keyword>
<keyword evidence="4" id="KW-0645">Protease</keyword>
<dbReference type="PROSITE" id="PS51885">
    <property type="entry name" value="NEPRILYSIN"/>
    <property type="match status" value="1"/>
</dbReference>
<accession>A0AAN7VNI4</accession>
<comment type="similarity">
    <text evidence="3">Belongs to the peptidase M13 family.</text>
</comment>
<evidence type="ECO:0000256" key="8">
    <source>
        <dbReference type="ARBA" id="ARBA00023049"/>
    </source>
</evidence>
<protein>
    <recommendedName>
        <fullName evidence="14">Neprilysin</fullName>
    </recommendedName>
</protein>
<dbReference type="Gene3D" id="3.40.390.10">
    <property type="entry name" value="Collagenase (Catalytic Domain)"/>
    <property type="match status" value="1"/>
</dbReference>
<comment type="cofactor">
    <cofactor evidence="1">
        <name>Zn(2+)</name>
        <dbReference type="ChEBI" id="CHEBI:29105"/>
    </cofactor>
</comment>
<dbReference type="SUPFAM" id="SSF55486">
    <property type="entry name" value="Metalloproteases ('zincins'), catalytic domain"/>
    <property type="match status" value="1"/>
</dbReference>
<dbReference type="CDD" id="cd08662">
    <property type="entry name" value="M13"/>
    <property type="match status" value="1"/>
</dbReference>
<dbReference type="Proteomes" id="UP001329430">
    <property type="component" value="Chromosome 3"/>
</dbReference>
<keyword evidence="6" id="KW-0378">Hydrolase</keyword>
<evidence type="ECO:0000313" key="13">
    <source>
        <dbReference type="Proteomes" id="UP001329430"/>
    </source>
</evidence>
<comment type="caution">
    <text evidence="12">The sequence shown here is derived from an EMBL/GenBank/DDBJ whole genome shotgun (WGS) entry which is preliminary data.</text>
</comment>
<dbReference type="GO" id="GO:0005886">
    <property type="term" value="C:plasma membrane"/>
    <property type="evidence" value="ECO:0007669"/>
    <property type="project" value="UniProtKB-SubCell"/>
</dbReference>
<proteinExistence type="inferred from homology"/>
<dbReference type="InterPro" id="IPR018497">
    <property type="entry name" value="Peptidase_M13_C"/>
</dbReference>
<dbReference type="Pfam" id="PF01431">
    <property type="entry name" value="Peptidase_M13"/>
    <property type="match status" value="1"/>
</dbReference>
<feature type="transmembrane region" description="Helical" evidence="9">
    <location>
        <begin position="29"/>
        <end position="49"/>
    </location>
</feature>
<dbReference type="AlphaFoldDB" id="A0AAN7VNI4"/>
<evidence type="ECO:0000256" key="2">
    <source>
        <dbReference type="ARBA" id="ARBA00004401"/>
    </source>
</evidence>